<sequence length="171" mass="16833">MSAAPSSSGVGAPPAFAVPSATPAAAAVPTGPAPAGPAAPASTHAVPTHPADADGAAAAARAGAPQEAAEGTRRSAEAPQGSVEAEEPVTSKGLPKRTPKITAPAQAPRQRTGSVDAEALRRRLGGFRSGAQAGYRAVEVEIEEQTAGHRRPTTHAHAEETTGGTAEEASS</sequence>
<evidence type="ECO:0000313" key="3">
    <source>
        <dbReference type="Proteomes" id="UP000179642"/>
    </source>
</evidence>
<name>A0A1S2PCK7_9ACTN</name>
<comment type="caution">
    <text evidence="2">The sequence shown here is derived from an EMBL/GenBank/DDBJ whole genome shotgun (WGS) entry which is preliminary data.</text>
</comment>
<reference evidence="2 3" key="1">
    <citation type="submission" date="2016-10" db="EMBL/GenBank/DDBJ databases">
        <title>Genome sequence of Streptomyces sp. MUSC 1.</title>
        <authorList>
            <person name="Lee L.-H."/>
            <person name="Ser H.-L."/>
            <person name="Law J.W.-F."/>
        </authorList>
    </citation>
    <scope>NUCLEOTIDE SEQUENCE [LARGE SCALE GENOMIC DNA]</scope>
    <source>
        <strain evidence="2 3">MUSC 1</strain>
    </source>
</reference>
<protein>
    <submittedName>
        <fullName evidence="2">Uncharacterized protein</fullName>
    </submittedName>
</protein>
<evidence type="ECO:0000256" key="1">
    <source>
        <dbReference type="SAM" id="MobiDB-lite"/>
    </source>
</evidence>
<accession>A0A1S2PCK7</accession>
<organism evidence="2 3">
    <name type="scientific">Streptomyces monashensis</name>
    <dbReference type="NCBI Taxonomy" id="1678012"/>
    <lineage>
        <taxon>Bacteria</taxon>
        <taxon>Bacillati</taxon>
        <taxon>Actinomycetota</taxon>
        <taxon>Actinomycetes</taxon>
        <taxon>Kitasatosporales</taxon>
        <taxon>Streptomycetaceae</taxon>
        <taxon>Streptomyces</taxon>
    </lineage>
</organism>
<gene>
    <name evidence="2" type="ORF">BIV23_40105</name>
</gene>
<feature type="compositionally biased region" description="Low complexity" evidence="1">
    <location>
        <begin position="53"/>
        <end position="69"/>
    </location>
</feature>
<dbReference type="Proteomes" id="UP000179642">
    <property type="component" value="Unassembled WGS sequence"/>
</dbReference>
<dbReference type="EMBL" id="MLYO01000088">
    <property type="protein sequence ID" value="OIJ90674.1"/>
    <property type="molecule type" value="Genomic_DNA"/>
</dbReference>
<proteinExistence type="predicted"/>
<feature type="compositionally biased region" description="Low complexity" evidence="1">
    <location>
        <begin position="161"/>
        <end position="171"/>
    </location>
</feature>
<dbReference type="AlphaFoldDB" id="A0A1S2PCK7"/>
<evidence type="ECO:0000313" key="2">
    <source>
        <dbReference type="EMBL" id="OIJ90674.1"/>
    </source>
</evidence>
<keyword evidence="3" id="KW-1185">Reference proteome</keyword>
<feature type="compositionally biased region" description="Low complexity" evidence="1">
    <location>
        <begin position="1"/>
        <end position="30"/>
    </location>
</feature>
<feature type="region of interest" description="Disordered" evidence="1">
    <location>
        <begin position="1"/>
        <end position="171"/>
    </location>
</feature>